<reference evidence="2 3" key="1">
    <citation type="submission" date="2023-07" db="EMBL/GenBank/DDBJ databases">
        <title>Comparative genomics of wheat-associated soil bacteria to identify genetic determinants of phenazine resistance.</title>
        <authorList>
            <person name="Mouncey N."/>
        </authorList>
    </citation>
    <scope>NUCLEOTIDE SEQUENCE [LARGE SCALE GENOMIC DNA]</scope>
    <source>
        <strain evidence="2 3">B2I6</strain>
    </source>
</reference>
<protein>
    <recommendedName>
        <fullName evidence="4">Transposase</fullName>
    </recommendedName>
</protein>
<evidence type="ECO:0000313" key="3">
    <source>
        <dbReference type="Proteomes" id="UP001230654"/>
    </source>
</evidence>
<proteinExistence type="predicted"/>
<name>A0ABU0NGJ1_STRRH</name>
<accession>A0ABU0NGJ1</accession>
<dbReference type="EMBL" id="JAUSWV010000001">
    <property type="protein sequence ID" value="MDQ0578227.1"/>
    <property type="molecule type" value="Genomic_DNA"/>
</dbReference>
<organism evidence="2 3">
    <name type="scientific">Streptomyces rishiriensis</name>
    <dbReference type="NCBI Taxonomy" id="68264"/>
    <lineage>
        <taxon>Bacteria</taxon>
        <taxon>Bacillati</taxon>
        <taxon>Actinomycetota</taxon>
        <taxon>Actinomycetes</taxon>
        <taxon>Kitasatosporales</taxon>
        <taxon>Streptomycetaceae</taxon>
        <taxon>Streptomyces</taxon>
    </lineage>
</organism>
<comment type="caution">
    <text evidence="2">The sequence shown here is derived from an EMBL/GenBank/DDBJ whole genome shotgun (WGS) entry which is preliminary data.</text>
</comment>
<keyword evidence="3" id="KW-1185">Reference proteome</keyword>
<feature type="region of interest" description="Disordered" evidence="1">
    <location>
        <begin position="1"/>
        <end position="23"/>
    </location>
</feature>
<evidence type="ECO:0000256" key="1">
    <source>
        <dbReference type="SAM" id="MobiDB-lite"/>
    </source>
</evidence>
<feature type="compositionally biased region" description="Basic and acidic residues" evidence="1">
    <location>
        <begin position="1"/>
        <end position="16"/>
    </location>
</feature>
<gene>
    <name evidence="2" type="ORF">QF030_000405</name>
</gene>
<evidence type="ECO:0000313" key="2">
    <source>
        <dbReference type="EMBL" id="MDQ0578227.1"/>
    </source>
</evidence>
<dbReference type="Proteomes" id="UP001230654">
    <property type="component" value="Unassembled WGS sequence"/>
</dbReference>
<evidence type="ECO:0008006" key="4">
    <source>
        <dbReference type="Google" id="ProtNLM"/>
    </source>
</evidence>
<sequence>MKELFTPRDTCPDHPAKAASSIPSVSCRLRENSPGQHLGSPSLLGRPVDVMPPTSWPRLVALPALTACTQLLPPLDEIRAVAGRVGRPRLCPDALLTDHGYEHDKYRRLFCQRGIRPVIAKAGRPQGTGLGCARCF</sequence>